<accession>A0A9Q0R2R8</accession>
<keyword evidence="2" id="KW-0732">Signal</keyword>
<gene>
    <name evidence="3" type="ORF">NE237_031699</name>
</gene>
<proteinExistence type="predicted"/>
<feature type="chain" id="PRO_5040144551" evidence="2">
    <location>
        <begin position="20"/>
        <end position="99"/>
    </location>
</feature>
<evidence type="ECO:0000256" key="2">
    <source>
        <dbReference type="SAM" id="SignalP"/>
    </source>
</evidence>
<dbReference type="PROSITE" id="PS51257">
    <property type="entry name" value="PROKAR_LIPOPROTEIN"/>
    <property type="match status" value="1"/>
</dbReference>
<keyword evidence="4" id="KW-1185">Reference proteome</keyword>
<feature type="region of interest" description="Disordered" evidence="1">
    <location>
        <begin position="50"/>
        <end position="99"/>
    </location>
</feature>
<feature type="compositionally biased region" description="Basic and acidic residues" evidence="1">
    <location>
        <begin position="61"/>
        <end position="73"/>
    </location>
</feature>
<sequence>MKNLVVLIIVGLILACLQADAKTDQAQLPRKVNIGGNGANRLMGSDLGEKAAMNEVSAAGEDGKGAAKDDSNGKDGSPAGSNTNTHYVYPDDQRPHYHH</sequence>
<feature type="compositionally biased region" description="Basic and acidic residues" evidence="1">
    <location>
        <begin position="89"/>
        <end position="99"/>
    </location>
</feature>
<evidence type="ECO:0000313" key="4">
    <source>
        <dbReference type="Proteomes" id="UP001141806"/>
    </source>
</evidence>
<organism evidence="3 4">
    <name type="scientific">Protea cynaroides</name>
    <dbReference type="NCBI Taxonomy" id="273540"/>
    <lineage>
        <taxon>Eukaryota</taxon>
        <taxon>Viridiplantae</taxon>
        <taxon>Streptophyta</taxon>
        <taxon>Embryophyta</taxon>
        <taxon>Tracheophyta</taxon>
        <taxon>Spermatophyta</taxon>
        <taxon>Magnoliopsida</taxon>
        <taxon>Proteales</taxon>
        <taxon>Proteaceae</taxon>
        <taxon>Protea</taxon>
    </lineage>
</organism>
<protein>
    <submittedName>
        <fullName evidence="3">Uncharacterized protein</fullName>
    </submittedName>
</protein>
<dbReference type="AlphaFoldDB" id="A0A9Q0R2R8"/>
<dbReference type="Proteomes" id="UP001141806">
    <property type="component" value="Unassembled WGS sequence"/>
</dbReference>
<name>A0A9Q0R2R8_9MAGN</name>
<feature type="signal peptide" evidence="2">
    <location>
        <begin position="1"/>
        <end position="19"/>
    </location>
</feature>
<comment type="caution">
    <text evidence="3">The sequence shown here is derived from an EMBL/GenBank/DDBJ whole genome shotgun (WGS) entry which is preliminary data.</text>
</comment>
<evidence type="ECO:0000256" key="1">
    <source>
        <dbReference type="SAM" id="MobiDB-lite"/>
    </source>
</evidence>
<evidence type="ECO:0000313" key="3">
    <source>
        <dbReference type="EMBL" id="KAJ4980862.1"/>
    </source>
</evidence>
<reference evidence="3" key="1">
    <citation type="journal article" date="2023" name="Plant J.">
        <title>The genome of the king protea, Protea cynaroides.</title>
        <authorList>
            <person name="Chang J."/>
            <person name="Duong T.A."/>
            <person name="Schoeman C."/>
            <person name="Ma X."/>
            <person name="Roodt D."/>
            <person name="Barker N."/>
            <person name="Li Z."/>
            <person name="Van de Peer Y."/>
            <person name="Mizrachi E."/>
        </authorList>
    </citation>
    <scope>NUCLEOTIDE SEQUENCE</scope>
    <source>
        <tissue evidence="3">Young leaves</tissue>
    </source>
</reference>
<dbReference type="EMBL" id="JAMYWD010000001">
    <property type="protein sequence ID" value="KAJ4980862.1"/>
    <property type="molecule type" value="Genomic_DNA"/>
</dbReference>